<feature type="region of interest" description="Disordered" evidence="1">
    <location>
        <begin position="23"/>
        <end position="46"/>
    </location>
</feature>
<evidence type="ECO:0008006" key="5">
    <source>
        <dbReference type="Google" id="ProtNLM"/>
    </source>
</evidence>
<evidence type="ECO:0000256" key="2">
    <source>
        <dbReference type="SAM" id="SignalP"/>
    </source>
</evidence>
<organism evidence="3 4">
    <name type="scientific">Nocardioides koreensis</name>
    <dbReference type="NCBI Taxonomy" id="433651"/>
    <lineage>
        <taxon>Bacteria</taxon>
        <taxon>Bacillati</taxon>
        <taxon>Actinomycetota</taxon>
        <taxon>Actinomycetes</taxon>
        <taxon>Propionibacteriales</taxon>
        <taxon>Nocardioidaceae</taxon>
        <taxon>Nocardioides</taxon>
    </lineage>
</organism>
<feature type="chain" id="PRO_5046847239" description="Lipoprotein" evidence="2">
    <location>
        <begin position="24"/>
        <end position="155"/>
    </location>
</feature>
<feature type="compositionally biased region" description="Basic and acidic residues" evidence="1">
    <location>
        <begin position="36"/>
        <end position="46"/>
    </location>
</feature>
<proteinExistence type="predicted"/>
<evidence type="ECO:0000256" key="1">
    <source>
        <dbReference type="SAM" id="MobiDB-lite"/>
    </source>
</evidence>
<comment type="caution">
    <text evidence="3">The sequence shown here is derived from an EMBL/GenBank/DDBJ whole genome shotgun (WGS) entry which is preliminary data.</text>
</comment>
<name>A0ABP5LQH4_9ACTN</name>
<reference evidence="4" key="1">
    <citation type="journal article" date="2019" name="Int. J. Syst. Evol. Microbiol.">
        <title>The Global Catalogue of Microorganisms (GCM) 10K type strain sequencing project: providing services to taxonomists for standard genome sequencing and annotation.</title>
        <authorList>
            <consortium name="The Broad Institute Genomics Platform"/>
            <consortium name="The Broad Institute Genome Sequencing Center for Infectious Disease"/>
            <person name="Wu L."/>
            <person name="Ma J."/>
        </authorList>
    </citation>
    <scope>NUCLEOTIDE SEQUENCE [LARGE SCALE GENOMIC DNA]</scope>
    <source>
        <strain evidence="4">JCM 16022</strain>
    </source>
</reference>
<sequence length="155" mass="15804">MRASRGFLAVSVLCLAASLTACSSDGDSEAGAAPSDKPRPTMTEEARTTCDVTVDVTGDVTASWKGEGFATTENTSGPPAFYQAADKGISVTLYSEGNGFEAPSAVVTVKKTTYTTQPDASGVEVDDAGKGGQVDADAEGIAPDAKVHLKTEFAC</sequence>
<feature type="signal peptide" evidence="2">
    <location>
        <begin position="1"/>
        <end position="23"/>
    </location>
</feature>
<dbReference type="RefSeq" id="WP_344155152.1">
    <property type="nucleotide sequence ID" value="NZ_BAAAQR010000012.1"/>
</dbReference>
<dbReference type="EMBL" id="BAAAQR010000012">
    <property type="protein sequence ID" value="GAA2151922.1"/>
    <property type="molecule type" value="Genomic_DNA"/>
</dbReference>
<evidence type="ECO:0000313" key="3">
    <source>
        <dbReference type="EMBL" id="GAA2151922.1"/>
    </source>
</evidence>
<dbReference type="Proteomes" id="UP001501771">
    <property type="component" value="Unassembled WGS sequence"/>
</dbReference>
<protein>
    <recommendedName>
        <fullName evidence="5">Lipoprotein</fullName>
    </recommendedName>
</protein>
<accession>A0ABP5LQH4</accession>
<dbReference type="PROSITE" id="PS51257">
    <property type="entry name" value="PROKAR_LIPOPROTEIN"/>
    <property type="match status" value="1"/>
</dbReference>
<gene>
    <name evidence="3" type="ORF">GCM10009844_34660</name>
</gene>
<evidence type="ECO:0000313" key="4">
    <source>
        <dbReference type="Proteomes" id="UP001501771"/>
    </source>
</evidence>
<keyword evidence="2" id="KW-0732">Signal</keyword>
<keyword evidence="4" id="KW-1185">Reference proteome</keyword>